<dbReference type="EMBL" id="JBIMSN010000109">
    <property type="protein sequence ID" value="MFH5231448.1"/>
    <property type="molecule type" value="Genomic_DNA"/>
</dbReference>
<proteinExistence type="predicted"/>
<dbReference type="GO" id="GO:0016853">
    <property type="term" value="F:isomerase activity"/>
    <property type="evidence" value="ECO:0007669"/>
    <property type="project" value="UniProtKB-KW"/>
</dbReference>
<dbReference type="Proteomes" id="UP001609219">
    <property type="component" value="Unassembled WGS sequence"/>
</dbReference>
<evidence type="ECO:0000259" key="1">
    <source>
        <dbReference type="Pfam" id="PF11716"/>
    </source>
</evidence>
<keyword evidence="3" id="KW-0413">Isomerase</keyword>
<evidence type="ECO:0000313" key="5">
    <source>
        <dbReference type="Proteomes" id="UP001609219"/>
    </source>
</evidence>
<organism evidence="3 4">
    <name type="scientific">Antrihabitans spumae</name>
    <dbReference type="NCBI Taxonomy" id="3373370"/>
    <lineage>
        <taxon>Bacteria</taxon>
        <taxon>Bacillati</taxon>
        <taxon>Actinomycetota</taxon>
        <taxon>Actinomycetes</taxon>
        <taxon>Mycobacteriales</taxon>
        <taxon>Nocardiaceae</taxon>
        <taxon>Antrihabitans</taxon>
    </lineage>
</organism>
<dbReference type="SUPFAM" id="SSF109854">
    <property type="entry name" value="DinB/YfiT-like putative metalloenzymes"/>
    <property type="match status" value="1"/>
</dbReference>
<reference evidence="4 5" key="1">
    <citation type="submission" date="2024-10" db="EMBL/GenBank/DDBJ databases">
        <authorList>
            <person name="Riesco R."/>
        </authorList>
    </citation>
    <scope>NUCLEOTIDE SEQUENCE [LARGE SCALE GENOMIC DNA]</scope>
    <source>
        <strain evidence="3 4">NCIMB 15448</strain>
        <strain evidence="2 5">NCIMB 15450</strain>
    </source>
</reference>
<accession>A0ABW7KWK9</accession>
<dbReference type="InterPro" id="IPR024344">
    <property type="entry name" value="MDMPI_metal-binding"/>
</dbReference>
<sequence>MTRVRTLARLERMTFADFLDDLTSEQWIAPSLCDGWTVRDVVAHTVAYLGQSRTELAANMVSARGDVDRVNASKLSDFEAAEPDQLIEFMRRGADPSGAAALYGCRVALIECLIHQQDIRRPLRQIRTIPAEPLRISMKYARINPVIGGARRTRGVRLIATDMEWSAGRGPEVRGSGEALLLAMTGRLRFVADELDGAGVRVLRAREMAGSI</sequence>
<protein>
    <submittedName>
        <fullName evidence="3">Maleylpyruvate isomerase family mycothiol-dependent enzyme</fullName>
    </submittedName>
</protein>
<name>A0ABW7KWK9_9NOCA</name>
<dbReference type="RefSeq" id="WP_395126698.1">
    <property type="nucleotide sequence ID" value="NZ_JBIMSN010000109.1"/>
</dbReference>
<dbReference type="Gene3D" id="1.20.120.450">
    <property type="entry name" value="dinb family like domain"/>
    <property type="match status" value="1"/>
</dbReference>
<evidence type="ECO:0000313" key="3">
    <source>
        <dbReference type="EMBL" id="MFH5246038.1"/>
    </source>
</evidence>
<feature type="domain" description="Mycothiol-dependent maleylpyruvate isomerase metal-binding" evidence="1">
    <location>
        <begin position="10"/>
        <end position="95"/>
    </location>
</feature>
<dbReference type="InterPro" id="IPR034660">
    <property type="entry name" value="DinB/YfiT-like"/>
</dbReference>
<keyword evidence="5" id="KW-1185">Reference proteome</keyword>
<dbReference type="EMBL" id="JBIMSP010000129">
    <property type="protein sequence ID" value="MFH5246038.1"/>
    <property type="molecule type" value="Genomic_DNA"/>
</dbReference>
<comment type="caution">
    <text evidence="3">The sequence shown here is derived from an EMBL/GenBank/DDBJ whole genome shotgun (WGS) entry which is preliminary data.</text>
</comment>
<dbReference type="Proteomes" id="UP001609176">
    <property type="component" value="Unassembled WGS sequence"/>
</dbReference>
<evidence type="ECO:0000313" key="4">
    <source>
        <dbReference type="Proteomes" id="UP001609176"/>
    </source>
</evidence>
<dbReference type="Pfam" id="PF11716">
    <property type="entry name" value="MDMPI_N"/>
    <property type="match status" value="1"/>
</dbReference>
<dbReference type="InterPro" id="IPR017517">
    <property type="entry name" value="Maleyloyr_isom"/>
</dbReference>
<evidence type="ECO:0000313" key="2">
    <source>
        <dbReference type="EMBL" id="MFH5231448.1"/>
    </source>
</evidence>
<dbReference type="NCBIfam" id="TIGR03083">
    <property type="entry name" value="maleylpyruvate isomerase family mycothiol-dependent enzyme"/>
    <property type="match status" value="1"/>
</dbReference>
<gene>
    <name evidence="3" type="ORF">ACHIPV_29880</name>
    <name evidence="2" type="ORF">ACHIRB_23180</name>
</gene>